<gene>
    <name evidence="1" type="ORF">SE17_27750</name>
</gene>
<evidence type="ECO:0008006" key="3">
    <source>
        <dbReference type="Google" id="ProtNLM"/>
    </source>
</evidence>
<dbReference type="EMBL" id="LJCR01001471">
    <property type="protein sequence ID" value="KPV50295.1"/>
    <property type="molecule type" value="Genomic_DNA"/>
</dbReference>
<comment type="caution">
    <text evidence="1">The sequence shown here is derived from an EMBL/GenBank/DDBJ whole genome shotgun (WGS) entry which is preliminary data.</text>
</comment>
<proteinExistence type="predicted"/>
<protein>
    <recommendedName>
        <fullName evidence="3">HTH cro/C1-type domain-containing protein</fullName>
    </recommendedName>
</protein>
<organism evidence="1 2">
    <name type="scientific">Kouleothrix aurantiaca</name>
    <dbReference type="NCBI Taxonomy" id="186479"/>
    <lineage>
        <taxon>Bacteria</taxon>
        <taxon>Bacillati</taxon>
        <taxon>Chloroflexota</taxon>
        <taxon>Chloroflexia</taxon>
        <taxon>Chloroflexales</taxon>
        <taxon>Roseiflexineae</taxon>
        <taxon>Roseiflexaceae</taxon>
        <taxon>Kouleothrix</taxon>
    </lineage>
</organism>
<name>A0A0P9D567_9CHLR</name>
<evidence type="ECO:0000313" key="2">
    <source>
        <dbReference type="Proteomes" id="UP000050509"/>
    </source>
</evidence>
<dbReference type="AlphaFoldDB" id="A0A0P9D567"/>
<keyword evidence="2" id="KW-1185">Reference proteome</keyword>
<reference evidence="1 2" key="1">
    <citation type="submission" date="2015-09" db="EMBL/GenBank/DDBJ databases">
        <title>Draft genome sequence of Kouleothrix aurantiaca JCM 19913.</title>
        <authorList>
            <person name="Hemp J."/>
        </authorList>
    </citation>
    <scope>NUCLEOTIDE SEQUENCE [LARGE SCALE GENOMIC DNA]</scope>
    <source>
        <strain evidence="1 2">COM-B</strain>
    </source>
</reference>
<evidence type="ECO:0000313" key="1">
    <source>
        <dbReference type="EMBL" id="KPV50295.1"/>
    </source>
</evidence>
<dbReference type="Proteomes" id="UP000050509">
    <property type="component" value="Unassembled WGS sequence"/>
</dbReference>
<accession>A0A0P9D567</accession>
<sequence>MVRLRVQEEALRRGLCLSGVQREAKLSMSTVRRYWYNSRTGLERDAGTLREVNLDVLGAIAGVLGVAPGALLEG</sequence>